<dbReference type="STRING" id="1105367.CG50_12690"/>
<evidence type="ECO:0000313" key="9">
    <source>
        <dbReference type="EMBL" id="KFI29040.1"/>
    </source>
</evidence>
<comment type="caution">
    <text evidence="9">The sequence shown here is derived from an EMBL/GenBank/DDBJ whole genome shotgun (WGS) entry which is preliminary data.</text>
</comment>
<evidence type="ECO:0000256" key="5">
    <source>
        <dbReference type="ARBA" id="ARBA00022525"/>
    </source>
</evidence>
<protein>
    <recommendedName>
        <fullName evidence="4">Flagellar hook-associated protein 1</fullName>
    </recommendedName>
</protein>
<evidence type="ECO:0000259" key="7">
    <source>
        <dbReference type="Pfam" id="PF06429"/>
    </source>
</evidence>
<keyword evidence="9" id="KW-0282">Flagellum</keyword>
<dbReference type="Pfam" id="PF22638">
    <property type="entry name" value="FlgK_D1"/>
    <property type="match status" value="1"/>
</dbReference>
<dbReference type="Proteomes" id="UP000028824">
    <property type="component" value="Unassembled WGS sequence"/>
</dbReference>
<keyword evidence="5" id="KW-0964">Secreted</keyword>
<dbReference type="RefSeq" id="WP_036635609.1">
    <property type="nucleotide sequence ID" value="NZ_JFZB01000005.1"/>
</dbReference>
<keyword evidence="6" id="KW-0975">Bacterial flagellum</keyword>
<dbReference type="SUPFAM" id="SSF64518">
    <property type="entry name" value="Phase 1 flagellin"/>
    <property type="match status" value="1"/>
</dbReference>
<gene>
    <name evidence="9" type="ORF">CG50_12690</name>
</gene>
<name>A0A086Y440_9RHOB</name>
<evidence type="ECO:0000256" key="6">
    <source>
        <dbReference type="ARBA" id="ARBA00023143"/>
    </source>
</evidence>
<evidence type="ECO:0000259" key="8">
    <source>
        <dbReference type="Pfam" id="PF22638"/>
    </source>
</evidence>
<dbReference type="PANTHER" id="PTHR30033:SF1">
    <property type="entry name" value="FLAGELLAR HOOK-ASSOCIATED PROTEIN 1"/>
    <property type="match status" value="1"/>
</dbReference>
<dbReference type="OrthoDB" id="7181295at2"/>
<keyword evidence="9" id="KW-0966">Cell projection</keyword>
<evidence type="ECO:0000256" key="4">
    <source>
        <dbReference type="ARBA" id="ARBA00016244"/>
    </source>
</evidence>
<dbReference type="AlphaFoldDB" id="A0A086Y440"/>
<dbReference type="EMBL" id="JFZB01000005">
    <property type="protein sequence ID" value="KFI29040.1"/>
    <property type="molecule type" value="Genomic_DNA"/>
</dbReference>
<evidence type="ECO:0000256" key="3">
    <source>
        <dbReference type="ARBA" id="ARBA00009677"/>
    </source>
</evidence>
<dbReference type="InterPro" id="IPR010930">
    <property type="entry name" value="Flg_bb/hook_C_dom"/>
</dbReference>
<dbReference type="PANTHER" id="PTHR30033">
    <property type="entry name" value="FLAGELLAR HOOK-ASSOCIATED PROTEIN 1"/>
    <property type="match status" value="1"/>
</dbReference>
<dbReference type="InterPro" id="IPR053927">
    <property type="entry name" value="FlgK_helical"/>
</dbReference>
<evidence type="ECO:0000256" key="2">
    <source>
        <dbReference type="ARBA" id="ARBA00004613"/>
    </source>
</evidence>
<comment type="subcellular location">
    <subcellularLocation>
        <location evidence="1">Bacterial flagellum</location>
    </subcellularLocation>
    <subcellularLocation>
        <location evidence="2">Secreted</location>
    </subcellularLocation>
</comment>
<keyword evidence="10" id="KW-1185">Reference proteome</keyword>
<dbReference type="GO" id="GO:0044780">
    <property type="term" value="P:bacterial-type flagellum assembly"/>
    <property type="evidence" value="ECO:0007669"/>
    <property type="project" value="InterPro"/>
</dbReference>
<evidence type="ECO:0000313" key="10">
    <source>
        <dbReference type="Proteomes" id="UP000028824"/>
    </source>
</evidence>
<sequence>MSLTAALNNAGTGLSASSKMAQVISGNTANALTDGYARREVSLSSASGGGVRVDSVSRMVSTSLLKEKWLSDAAAGNATIRAEFAARIETGIGDAETPGSLSMLLSDLETSLISARAQPESTAGLTAIATAAKAVTDKLNTVSDDIQSARLEADRSISAQVDTLNTALEQIQELNISITRLSAQGGDTNAMMDQRQTLIARIAEIVPINTIPRIGNQVALVTTGGQTLLDGTAAKIGFAATNVMSEDMSIGTGTLSGLIVNGHVVPTADSGRMGGGTLSAAFAIRDELAPAMQESLDSFARDLIQRFSGNSVDPTLSPGDAGLFTDNNAAFNSLNEVGIAGRITLNASTDPTMGGQVWRLRDGIGATAEGLSGNSTLLSAIQNALSTTTEVASGPFAGAGKTTYAFASDLLSLAASNRLGAETAQSYATARRDAASEQLLTEGVDTDAELQNLKLVEQSYSANARVLQAIDKMMQSILEI</sequence>
<evidence type="ECO:0000256" key="1">
    <source>
        <dbReference type="ARBA" id="ARBA00004365"/>
    </source>
</evidence>
<organism evidence="9 10">
    <name type="scientific">Paenirhodobacter enshiensis</name>
    <dbReference type="NCBI Taxonomy" id="1105367"/>
    <lineage>
        <taxon>Bacteria</taxon>
        <taxon>Pseudomonadati</taxon>
        <taxon>Pseudomonadota</taxon>
        <taxon>Alphaproteobacteria</taxon>
        <taxon>Rhodobacterales</taxon>
        <taxon>Rhodobacter group</taxon>
        <taxon>Paenirhodobacter</taxon>
    </lineage>
</organism>
<proteinExistence type="inferred from homology"/>
<keyword evidence="9" id="KW-0969">Cilium</keyword>
<dbReference type="Pfam" id="PF06429">
    <property type="entry name" value="Flg_bbr_C"/>
    <property type="match status" value="1"/>
</dbReference>
<dbReference type="GO" id="GO:0009424">
    <property type="term" value="C:bacterial-type flagellum hook"/>
    <property type="evidence" value="ECO:0007669"/>
    <property type="project" value="InterPro"/>
</dbReference>
<dbReference type="GO" id="GO:0005198">
    <property type="term" value="F:structural molecule activity"/>
    <property type="evidence" value="ECO:0007669"/>
    <property type="project" value="InterPro"/>
</dbReference>
<dbReference type="NCBIfam" id="TIGR02492">
    <property type="entry name" value="flgK_ends"/>
    <property type="match status" value="1"/>
</dbReference>
<dbReference type="GO" id="GO:0005576">
    <property type="term" value="C:extracellular region"/>
    <property type="evidence" value="ECO:0007669"/>
    <property type="project" value="UniProtKB-SubCell"/>
</dbReference>
<reference evidence="9 10" key="1">
    <citation type="submission" date="2014-03" db="EMBL/GenBank/DDBJ databases">
        <title>Genome of Paenirhodobacter enshiensis DW2-9.</title>
        <authorList>
            <person name="Wang D."/>
            <person name="Wang G."/>
        </authorList>
    </citation>
    <scope>NUCLEOTIDE SEQUENCE [LARGE SCALE GENOMIC DNA]</scope>
    <source>
        <strain evidence="9 10">DW2-9</strain>
    </source>
</reference>
<dbReference type="InterPro" id="IPR002371">
    <property type="entry name" value="FlgK"/>
</dbReference>
<feature type="domain" description="Flagellar basal-body/hook protein C-terminal" evidence="7">
    <location>
        <begin position="442"/>
        <end position="479"/>
    </location>
</feature>
<feature type="domain" description="Flagellar hook-associated protein FlgK helical" evidence="8">
    <location>
        <begin position="87"/>
        <end position="307"/>
    </location>
</feature>
<comment type="similarity">
    <text evidence="3">Belongs to the flagella basal body rod proteins family.</text>
</comment>
<dbReference type="eggNOG" id="COG1256">
    <property type="taxonomic scope" value="Bacteria"/>
</dbReference>
<accession>A0A086Y440</accession>